<evidence type="ECO:0000256" key="1">
    <source>
        <dbReference type="ARBA" id="ARBA00004123"/>
    </source>
</evidence>
<dbReference type="STRING" id="2025994.A0A2T3A2G3"/>
<feature type="compositionally biased region" description="Polar residues" evidence="6">
    <location>
        <begin position="204"/>
        <end position="220"/>
    </location>
</feature>
<evidence type="ECO:0000256" key="5">
    <source>
        <dbReference type="ARBA" id="ARBA00023242"/>
    </source>
</evidence>
<keyword evidence="4" id="KW-0804">Transcription</keyword>
<dbReference type="AlphaFoldDB" id="A0A2T3A2G3"/>
<dbReference type="PANTHER" id="PTHR21964">
    <property type="entry name" value="BREAST CANCER METASTASIS-SUPPRESSOR 1"/>
    <property type="match status" value="1"/>
</dbReference>
<dbReference type="Pfam" id="PF08598">
    <property type="entry name" value="Sds3"/>
    <property type="match status" value="1"/>
</dbReference>
<evidence type="ECO:0000256" key="6">
    <source>
        <dbReference type="SAM" id="MobiDB-lite"/>
    </source>
</evidence>
<evidence type="ECO:0000256" key="4">
    <source>
        <dbReference type="ARBA" id="ARBA00023163"/>
    </source>
</evidence>
<feature type="region of interest" description="Disordered" evidence="6">
    <location>
        <begin position="25"/>
        <end position="316"/>
    </location>
</feature>
<evidence type="ECO:0000256" key="2">
    <source>
        <dbReference type="ARBA" id="ARBA00022491"/>
    </source>
</evidence>
<feature type="region of interest" description="Disordered" evidence="6">
    <location>
        <begin position="553"/>
        <end position="636"/>
    </location>
</feature>
<dbReference type="Gene3D" id="1.20.5.1500">
    <property type="match status" value="1"/>
</dbReference>
<evidence type="ECO:0000313" key="7">
    <source>
        <dbReference type="EMBL" id="PSR81595.1"/>
    </source>
</evidence>
<keyword evidence="5" id="KW-0539">Nucleus</keyword>
<keyword evidence="2" id="KW-0678">Repressor</keyword>
<gene>
    <name evidence="7" type="ORF">BD289DRAFT_438843</name>
</gene>
<feature type="compositionally biased region" description="Basic residues" evidence="6">
    <location>
        <begin position="561"/>
        <end position="570"/>
    </location>
</feature>
<sequence length="636" mass="70953">MAANAALSILDISCSDVSSPLSEIMDVTDSDDMDGDLKSNLSDNDVPVRPKPNPPTAPTIQDDPDSLSDIDSEASTERLYDTPRKTDGQPITTIRAVEEQESEPRKALRSLNRSPAKLQEQAQRDAQAESAGDDNDELSEASIGESEGDSEKGYVKIRKSTRSTIQKSMQSVAAASDELLTDSRKRKRLTLTEQVEEPERLQKRATSVNESSAGTSSLSNILFEGLGRTDSAEGRSAEQSEVEPDTVMKGIEDVAESVEKPTNELPTRSKKSKRSITRRRKGSVEEADATAEIRDTEQQAAEHQPAEEEPAEPAEIDEEAEIAHKNEEEIEKKRHAFEQLGTIEKQFAILRDRLYEERLAQLNEEQAQLEGDNPTHPEYLAMMQCIDSRRDDRLKVTELEYEFNMDALDRWAVSRRAQILSQFYQSVRESREKTLDELGKQWYEIQHERRKNANPIPDYGFRFPKTKALQKKQAIAHSKETSILAGIAQHHGFPAAPEMRAASQSEIEEDFEAMHRARQSIMGSVQQTPMANEFGVISFGRNLGPAGEQFLEQTPWANPKHPSHSSRRQSHGAYAGPPAFQPPSKTLQQHTGTAWFTNGQTNGDSIHKHSTPAEQDPGHARKPGEATKNKREGVVI</sequence>
<proteinExistence type="predicted"/>
<feature type="compositionally biased region" description="Polar residues" evidence="6">
    <location>
        <begin position="162"/>
        <end position="173"/>
    </location>
</feature>
<keyword evidence="8" id="KW-1185">Reference proteome</keyword>
<evidence type="ECO:0000313" key="8">
    <source>
        <dbReference type="Proteomes" id="UP000241462"/>
    </source>
</evidence>
<feature type="compositionally biased region" description="Basic and acidic residues" evidence="6">
    <location>
        <begin position="96"/>
        <end position="106"/>
    </location>
</feature>
<protein>
    <submittedName>
        <fullName evidence="7">Sds3-like-domain-containing protein</fullName>
    </submittedName>
</protein>
<dbReference type="GO" id="GO:0010468">
    <property type="term" value="P:regulation of gene expression"/>
    <property type="evidence" value="ECO:0007669"/>
    <property type="project" value="UniProtKB-ARBA"/>
</dbReference>
<keyword evidence="3" id="KW-0805">Transcription regulation</keyword>
<comment type="subcellular location">
    <subcellularLocation>
        <location evidence="1">Nucleus</location>
    </subcellularLocation>
</comment>
<dbReference type="GO" id="GO:0005654">
    <property type="term" value="C:nucleoplasm"/>
    <property type="evidence" value="ECO:0007669"/>
    <property type="project" value="UniProtKB-ARBA"/>
</dbReference>
<dbReference type="InParanoid" id="A0A2T3A2G3"/>
<accession>A0A2T3A2G3</accession>
<feature type="compositionally biased region" description="Acidic residues" evidence="6">
    <location>
        <begin position="307"/>
        <end position="316"/>
    </location>
</feature>
<feature type="compositionally biased region" description="Basic residues" evidence="6">
    <location>
        <begin position="268"/>
        <end position="281"/>
    </location>
</feature>
<dbReference type="EMBL" id="KZ678498">
    <property type="protein sequence ID" value="PSR81595.1"/>
    <property type="molecule type" value="Genomic_DNA"/>
</dbReference>
<dbReference type="SMART" id="SM01401">
    <property type="entry name" value="Sds3"/>
    <property type="match status" value="1"/>
</dbReference>
<reference evidence="7 8" key="1">
    <citation type="journal article" date="2018" name="Mycol. Prog.">
        <title>Coniella lustricola, a new species from submerged detritus.</title>
        <authorList>
            <person name="Raudabaugh D.B."/>
            <person name="Iturriaga T."/>
            <person name="Carver A."/>
            <person name="Mondo S."/>
            <person name="Pangilinan J."/>
            <person name="Lipzen A."/>
            <person name="He G."/>
            <person name="Amirebrahimi M."/>
            <person name="Grigoriev I.V."/>
            <person name="Miller A.N."/>
        </authorList>
    </citation>
    <scope>NUCLEOTIDE SEQUENCE [LARGE SCALE GENOMIC DNA]</scope>
    <source>
        <strain evidence="7 8">B22-T-1</strain>
    </source>
</reference>
<organism evidence="7 8">
    <name type="scientific">Coniella lustricola</name>
    <dbReference type="NCBI Taxonomy" id="2025994"/>
    <lineage>
        <taxon>Eukaryota</taxon>
        <taxon>Fungi</taxon>
        <taxon>Dikarya</taxon>
        <taxon>Ascomycota</taxon>
        <taxon>Pezizomycotina</taxon>
        <taxon>Sordariomycetes</taxon>
        <taxon>Sordariomycetidae</taxon>
        <taxon>Diaporthales</taxon>
        <taxon>Schizoparmaceae</taxon>
        <taxon>Coniella</taxon>
    </lineage>
</organism>
<feature type="compositionally biased region" description="Polar residues" evidence="6">
    <location>
        <begin position="583"/>
        <end position="604"/>
    </location>
</feature>
<dbReference type="OrthoDB" id="20886at2759"/>
<dbReference type="Proteomes" id="UP000241462">
    <property type="component" value="Unassembled WGS sequence"/>
</dbReference>
<feature type="compositionally biased region" description="Basic and acidic residues" evidence="6">
    <location>
        <begin position="75"/>
        <end position="87"/>
    </location>
</feature>
<evidence type="ECO:0000256" key="3">
    <source>
        <dbReference type="ARBA" id="ARBA00023015"/>
    </source>
</evidence>
<dbReference type="InterPro" id="IPR013907">
    <property type="entry name" value="Sds3"/>
</dbReference>
<feature type="compositionally biased region" description="Acidic residues" evidence="6">
    <location>
        <begin position="62"/>
        <end position="74"/>
    </location>
</feature>
<feature type="compositionally biased region" description="Basic and acidic residues" evidence="6">
    <location>
        <begin position="616"/>
        <end position="636"/>
    </location>
</feature>
<name>A0A2T3A2G3_9PEZI</name>